<dbReference type="Pfam" id="PF26299">
    <property type="entry name" value="MurL_N"/>
    <property type="match status" value="1"/>
</dbReference>
<name>A0A1F6VDY9_9BACT</name>
<dbReference type="Pfam" id="PF08245">
    <property type="entry name" value="Mur_ligase_M"/>
    <property type="match status" value="1"/>
</dbReference>
<keyword evidence="7" id="KW-0133">Cell shape</keyword>
<evidence type="ECO:0000259" key="10">
    <source>
        <dbReference type="Pfam" id="PF08245"/>
    </source>
</evidence>
<dbReference type="PANTHER" id="PTHR43692:SF1">
    <property type="entry name" value="UDP-N-ACETYLMURAMOYLALANINE--D-GLUTAMATE LIGASE"/>
    <property type="match status" value="1"/>
</dbReference>
<dbReference type="Pfam" id="PF02875">
    <property type="entry name" value="Mur_ligase_C"/>
    <property type="match status" value="1"/>
</dbReference>
<dbReference type="GO" id="GO:0008764">
    <property type="term" value="F:UDP-N-acetylmuramoylalanine-D-glutamate ligase activity"/>
    <property type="evidence" value="ECO:0007669"/>
    <property type="project" value="UniProtKB-UniRule"/>
</dbReference>
<comment type="caution">
    <text evidence="13">The sequence shown here is derived from an EMBL/GenBank/DDBJ whole genome shotgun (WGS) entry which is preliminary data.</text>
</comment>
<evidence type="ECO:0000256" key="7">
    <source>
        <dbReference type="HAMAP-Rule" id="MF_00639"/>
    </source>
</evidence>
<evidence type="ECO:0000256" key="3">
    <source>
        <dbReference type="ARBA" id="ARBA00022490"/>
    </source>
</evidence>
<dbReference type="PANTHER" id="PTHR43692">
    <property type="entry name" value="UDP-N-ACETYLMURAMOYLALANINE--D-GLUTAMATE LIGASE"/>
    <property type="match status" value="1"/>
</dbReference>
<feature type="domain" description="Mur ligase C-terminal" evidence="9">
    <location>
        <begin position="675"/>
        <end position="784"/>
    </location>
</feature>
<comment type="pathway">
    <text evidence="2 7">Cell wall biogenesis; peptidoglycan biosynthesis.</text>
</comment>
<dbReference type="GO" id="GO:0051301">
    <property type="term" value="P:cell division"/>
    <property type="evidence" value="ECO:0007669"/>
    <property type="project" value="UniProtKB-KW"/>
</dbReference>
<dbReference type="InterPro" id="IPR036565">
    <property type="entry name" value="Mur-like_cat_sf"/>
</dbReference>
<evidence type="ECO:0000259" key="12">
    <source>
        <dbReference type="Pfam" id="PF26299"/>
    </source>
</evidence>
<evidence type="ECO:0000259" key="9">
    <source>
        <dbReference type="Pfam" id="PF02875"/>
    </source>
</evidence>
<dbReference type="EC" id="5.1.1.23" evidence="8"/>
<dbReference type="HAMAP" id="MF_02209">
    <property type="entry name" value="MurL"/>
    <property type="match status" value="1"/>
</dbReference>
<dbReference type="InterPro" id="IPR058740">
    <property type="entry name" value="MurL_N"/>
</dbReference>
<dbReference type="AlphaFoldDB" id="A0A1F6VDY9"/>
<gene>
    <name evidence="7" type="primary">murD</name>
    <name evidence="8" type="synonym">murL</name>
    <name evidence="13" type="ORF">A2738_03250</name>
</gene>
<dbReference type="InterPro" id="IPR058741">
    <property type="entry name" value="MurL_C"/>
</dbReference>
<dbReference type="EMBL" id="MFTS01000008">
    <property type="protein sequence ID" value="OGI67871.1"/>
    <property type="molecule type" value="Genomic_DNA"/>
</dbReference>
<organism evidence="13 14">
    <name type="scientific">Candidatus Nomurabacteria bacterium RIFCSPHIGHO2_01_FULL_42_15</name>
    <dbReference type="NCBI Taxonomy" id="1801742"/>
    <lineage>
        <taxon>Bacteria</taxon>
        <taxon>Candidatus Nomuraibacteriota</taxon>
    </lineage>
</organism>
<dbReference type="InterPro" id="IPR036615">
    <property type="entry name" value="Mur_ligase_C_dom_sf"/>
</dbReference>
<evidence type="ECO:0000313" key="13">
    <source>
        <dbReference type="EMBL" id="OGI67871.1"/>
    </source>
</evidence>
<keyword evidence="7" id="KW-0132">Cell division</keyword>
<dbReference type="InterPro" id="IPR013221">
    <property type="entry name" value="Mur_ligase_cen"/>
</dbReference>
<evidence type="ECO:0000256" key="6">
    <source>
        <dbReference type="ARBA" id="ARBA00022840"/>
    </source>
</evidence>
<dbReference type="InterPro" id="IPR043689">
    <property type="entry name" value="MurL"/>
</dbReference>
<comment type="catalytic activity">
    <reaction evidence="7">
        <text>UDP-N-acetyl-alpha-D-muramoyl-L-alanine + D-glutamate + ATP = UDP-N-acetyl-alpha-D-muramoyl-L-alanyl-D-glutamate + ADP + phosphate + H(+)</text>
        <dbReference type="Rhea" id="RHEA:16429"/>
        <dbReference type="ChEBI" id="CHEBI:15378"/>
        <dbReference type="ChEBI" id="CHEBI:29986"/>
        <dbReference type="ChEBI" id="CHEBI:30616"/>
        <dbReference type="ChEBI" id="CHEBI:43474"/>
        <dbReference type="ChEBI" id="CHEBI:83898"/>
        <dbReference type="ChEBI" id="CHEBI:83900"/>
        <dbReference type="ChEBI" id="CHEBI:456216"/>
        <dbReference type="EC" id="6.3.2.9"/>
    </reaction>
</comment>
<dbReference type="GO" id="GO:0005524">
    <property type="term" value="F:ATP binding"/>
    <property type="evidence" value="ECO:0007669"/>
    <property type="project" value="UniProtKB-UniRule"/>
</dbReference>
<reference evidence="13 14" key="1">
    <citation type="journal article" date="2016" name="Nat. Commun.">
        <title>Thousands of microbial genomes shed light on interconnected biogeochemical processes in an aquifer system.</title>
        <authorList>
            <person name="Anantharaman K."/>
            <person name="Brown C.T."/>
            <person name="Hug L.A."/>
            <person name="Sharon I."/>
            <person name="Castelle C.J."/>
            <person name="Probst A.J."/>
            <person name="Thomas B.C."/>
            <person name="Singh A."/>
            <person name="Wilkins M.J."/>
            <person name="Karaoz U."/>
            <person name="Brodie E.L."/>
            <person name="Williams K.H."/>
            <person name="Hubbard S.S."/>
            <person name="Banfield J.F."/>
        </authorList>
    </citation>
    <scope>NUCLEOTIDE SEQUENCE [LARGE SCALE GENOMIC DNA]</scope>
</reference>
<dbReference type="GO" id="GO:0005737">
    <property type="term" value="C:cytoplasm"/>
    <property type="evidence" value="ECO:0007669"/>
    <property type="project" value="UniProtKB-SubCell"/>
</dbReference>
<feature type="domain" description="MurL C-terminal" evidence="11">
    <location>
        <begin position="302"/>
        <end position="403"/>
    </location>
</feature>
<dbReference type="Gene3D" id="3.90.190.20">
    <property type="entry name" value="Mur ligase, C-terminal domain"/>
    <property type="match status" value="1"/>
</dbReference>
<comment type="similarity">
    <text evidence="7">Belongs to the MurCDEF family.</text>
</comment>
<sequence>MVPQASLFRFLGYKINAKERKIVFKYSIEFKNTSALSFSETIILPKKTENLNKEYVHKFLEPLSLILGISYYKIYFPPRISISFKLSKEEAQFWNVVYRKGLGEFLYKNKLDPKNLAKFPYSKKQSEPVRINTNDSILLGIGGGKDSIVSLELLKNFQTSLFSIETMRLDNISRNVIKKSGKSSLTLNRMLDSKIFQLQDTYKGHIPISAIYAFLGTLSCFLYGHKYFVVSNEYSSNFGNLKYKGAVINHQWSKSAEFEVLLQEYIKKFITSDITYFSLLRQFHEIRIAKMFANYEKYFHLFASCNRNFNVLGERQKTLWCGECPKCAFVFLMLAPFIERNKLTWIFGKNLLNDPSLLPLYNDILGYGKMKPFDCVGTFEESRVALFLASKKFKQDVVMLALLPKIKNIKQSLGKVFQVFSAPTLPSRFKLLGLEKVGILGYAREGKVTEKYLKKNYPHLKIKILDQARDKNYLEEQMNLEFLIKTSGIPKSKVKIPYTTATNLFFSENKNFTIGVTGSKGKSTTASLIYEILKSAGKKVRLLGNIGNPMLEISFQKPKPDEIFIIELSSYMLEDIEYSPNIAVLLNLFPDHMNYHEGIENYYKAKNNIFKFQKLGDIALRPPFIEKIPMKASEVPLLGGHNLTNVKAAVKTARILGISDEKIRKAILNFKSLPHRLEKVGEFKGIKFYDDAISTTPESTIAAIEALPKTSTIMLGGEDRGYDFTKLEKLLRKKKIKNIVLFPESGKRILKSKKGFNILETDKMDEAVHFAFRNTRAGEICLLSTASPSYSLWKNFEEKGDSFKFFVKKYAKL</sequence>
<comment type="subcellular location">
    <subcellularLocation>
        <location evidence="1 7">Cytoplasm</location>
    </subcellularLocation>
</comment>
<keyword evidence="6 7" id="KW-0067">ATP-binding</keyword>
<dbReference type="Pfam" id="PF26298">
    <property type="entry name" value="MurL_epimerase_C"/>
    <property type="match status" value="1"/>
</dbReference>
<evidence type="ECO:0000256" key="2">
    <source>
        <dbReference type="ARBA" id="ARBA00004752"/>
    </source>
</evidence>
<dbReference type="GO" id="GO:0008360">
    <property type="term" value="P:regulation of cell shape"/>
    <property type="evidence" value="ECO:0007669"/>
    <property type="project" value="UniProtKB-KW"/>
</dbReference>
<proteinExistence type="inferred from homology"/>
<dbReference type="GO" id="GO:0009252">
    <property type="term" value="P:peptidoglycan biosynthetic process"/>
    <property type="evidence" value="ECO:0007669"/>
    <property type="project" value="UniProtKB-UniRule"/>
</dbReference>
<dbReference type="GO" id="GO:0016855">
    <property type="term" value="F:racemase and epimerase activity, acting on amino acids and derivatives"/>
    <property type="evidence" value="ECO:0007669"/>
    <property type="project" value="UniProtKB-UniRule"/>
</dbReference>
<feature type="domain" description="MurL N-terminal" evidence="12">
    <location>
        <begin position="5"/>
        <end position="279"/>
    </location>
</feature>
<evidence type="ECO:0000313" key="14">
    <source>
        <dbReference type="Proteomes" id="UP000178235"/>
    </source>
</evidence>
<keyword evidence="3 7" id="KW-0963">Cytoplasm</keyword>
<comment type="function">
    <text evidence="8">Cell wall formation. Catalyzes epimerization of the terminal L-glutamate in UDP-N-acetyl-alpha-D-muramoyl-L-alanyl-L-glutamate.</text>
</comment>
<keyword evidence="4 7" id="KW-0436">Ligase</keyword>
<dbReference type="UniPathway" id="UPA00219"/>
<dbReference type="GO" id="GO:0071555">
    <property type="term" value="P:cell wall organization"/>
    <property type="evidence" value="ECO:0007669"/>
    <property type="project" value="UniProtKB-KW"/>
</dbReference>
<accession>A0A1F6VDY9</accession>
<dbReference type="Proteomes" id="UP000178235">
    <property type="component" value="Unassembled WGS sequence"/>
</dbReference>
<dbReference type="EC" id="6.3.2.9" evidence="7"/>
<comment type="similarity">
    <text evidence="8">Belongs to the MurL family.</text>
</comment>
<evidence type="ECO:0000256" key="1">
    <source>
        <dbReference type="ARBA" id="ARBA00004496"/>
    </source>
</evidence>
<dbReference type="SUPFAM" id="SSF53623">
    <property type="entry name" value="MurD-like peptide ligases, catalytic domain"/>
    <property type="match status" value="1"/>
</dbReference>
<evidence type="ECO:0000256" key="4">
    <source>
        <dbReference type="ARBA" id="ARBA00022598"/>
    </source>
</evidence>
<dbReference type="SUPFAM" id="SSF53244">
    <property type="entry name" value="MurD-like peptide ligases, peptide-binding domain"/>
    <property type="match status" value="1"/>
</dbReference>
<dbReference type="Gene3D" id="3.40.1190.10">
    <property type="entry name" value="Mur-like, catalytic domain"/>
    <property type="match status" value="2"/>
</dbReference>
<protein>
    <recommendedName>
        <fullName evidence="7 8">Multifunctional fusion protein</fullName>
    </recommendedName>
    <domain>
        <recommendedName>
            <fullName evidence="7">UDP-N-acetylmuramoylalanine--D-glutamate ligase</fullName>
            <ecNumber evidence="7">6.3.2.9</ecNumber>
        </recommendedName>
        <alternativeName>
            <fullName evidence="7">D-glutamic acid-adding enzyme</fullName>
        </alternativeName>
        <alternativeName>
            <fullName evidence="7">UDP-N-acetylmuramoyl-L-alanyl-D-glutamate synthetase</fullName>
        </alternativeName>
    </domain>
    <domain>
        <recommendedName>
            <fullName evidence="8">UDP-N-acetyl-alpha-D-muramoyl-L-alanyl-L-glutamate epimerase</fullName>
            <ecNumber evidence="8">5.1.1.23</ecNumber>
        </recommendedName>
        <alternativeName>
            <fullName evidence="8">UDP-MurNAc-L-Ala-L-Glu epimerase</fullName>
        </alternativeName>
    </domain>
</protein>
<evidence type="ECO:0000256" key="5">
    <source>
        <dbReference type="ARBA" id="ARBA00022741"/>
    </source>
</evidence>
<feature type="binding site" evidence="7">
    <location>
        <begin position="518"/>
        <end position="524"/>
    </location>
    <ligand>
        <name>ATP</name>
        <dbReference type="ChEBI" id="CHEBI:30616"/>
    </ligand>
</feature>
<dbReference type="HAMAP" id="MF_00639">
    <property type="entry name" value="MurD"/>
    <property type="match status" value="1"/>
</dbReference>
<keyword evidence="7" id="KW-0131">Cell cycle</keyword>
<evidence type="ECO:0000256" key="8">
    <source>
        <dbReference type="HAMAP-Rule" id="MF_02209"/>
    </source>
</evidence>
<keyword evidence="5 7" id="KW-0547">Nucleotide-binding</keyword>
<evidence type="ECO:0000259" key="11">
    <source>
        <dbReference type="Pfam" id="PF26298"/>
    </source>
</evidence>
<keyword evidence="7" id="KW-0573">Peptidoglycan synthesis</keyword>
<dbReference type="InterPro" id="IPR005762">
    <property type="entry name" value="MurD"/>
</dbReference>
<feature type="domain" description="Mur ligase central" evidence="10">
    <location>
        <begin position="516"/>
        <end position="619"/>
    </location>
</feature>
<comment type="function">
    <text evidence="7">Cell wall formation. Catalyzes the addition of glutamate to the nucleotide precursor UDP-N-acetylmuramoyl-L-alanine (UMA).</text>
</comment>
<keyword evidence="8" id="KW-0413">Isomerase</keyword>
<keyword evidence="7" id="KW-0961">Cell wall biogenesis/degradation</keyword>
<comment type="catalytic activity">
    <reaction evidence="8">
        <text>UDP-N-acetyl-alpha-D-muramoyl-L-alanyl-L-glutamate + ATP + H2O = UDP-N-acetyl-alpha-D-muramoyl-L-alanyl-D-glutamate + AMP + diphosphate + H(+)</text>
        <dbReference type="Rhea" id="RHEA:58812"/>
        <dbReference type="ChEBI" id="CHEBI:15377"/>
        <dbReference type="ChEBI" id="CHEBI:15378"/>
        <dbReference type="ChEBI" id="CHEBI:30616"/>
        <dbReference type="ChEBI" id="CHEBI:33019"/>
        <dbReference type="ChEBI" id="CHEBI:83900"/>
        <dbReference type="ChEBI" id="CHEBI:142725"/>
        <dbReference type="ChEBI" id="CHEBI:456215"/>
        <dbReference type="EC" id="5.1.1.23"/>
    </reaction>
</comment>
<dbReference type="InterPro" id="IPR004101">
    <property type="entry name" value="Mur_ligase_C"/>
</dbReference>